<proteinExistence type="predicted"/>
<keyword evidence="3" id="KW-1185">Reference proteome</keyword>
<feature type="compositionally biased region" description="Basic and acidic residues" evidence="1">
    <location>
        <begin position="225"/>
        <end position="234"/>
    </location>
</feature>
<organism evidence="2 3">
    <name type="scientific">Periconia macrospinosa</name>
    <dbReference type="NCBI Taxonomy" id="97972"/>
    <lineage>
        <taxon>Eukaryota</taxon>
        <taxon>Fungi</taxon>
        <taxon>Dikarya</taxon>
        <taxon>Ascomycota</taxon>
        <taxon>Pezizomycotina</taxon>
        <taxon>Dothideomycetes</taxon>
        <taxon>Pleosporomycetidae</taxon>
        <taxon>Pleosporales</taxon>
        <taxon>Massarineae</taxon>
        <taxon>Periconiaceae</taxon>
        <taxon>Periconia</taxon>
    </lineage>
</organism>
<evidence type="ECO:0000313" key="3">
    <source>
        <dbReference type="Proteomes" id="UP000244855"/>
    </source>
</evidence>
<reference evidence="2 3" key="1">
    <citation type="journal article" date="2018" name="Sci. Rep.">
        <title>Comparative genomics provides insights into the lifestyle and reveals functional heterogeneity of dark septate endophytic fungi.</title>
        <authorList>
            <person name="Knapp D.G."/>
            <person name="Nemeth J.B."/>
            <person name="Barry K."/>
            <person name="Hainaut M."/>
            <person name="Henrissat B."/>
            <person name="Johnson J."/>
            <person name="Kuo A."/>
            <person name="Lim J.H.P."/>
            <person name="Lipzen A."/>
            <person name="Nolan M."/>
            <person name="Ohm R.A."/>
            <person name="Tamas L."/>
            <person name="Grigoriev I.V."/>
            <person name="Spatafora J.W."/>
            <person name="Nagy L.G."/>
            <person name="Kovacs G.M."/>
        </authorList>
    </citation>
    <scope>NUCLEOTIDE SEQUENCE [LARGE SCALE GENOMIC DNA]</scope>
    <source>
        <strain evidence="2 3">DSE2036</strain>
    </source>
</reference>
<feature type="compositionally biased region" description="Polar residues" evidence="1">
    <location>
        <begin position="1"/>
        <end position="18"/>
    </location>
</feature>
<feature type="region of interest" description="Disordered" evidence="1">
    <location>
        <begin position="67"/>
        <end position="87"/>
    </location>
</feature>
<dbReference type="Proteomes" id="UP000244855">
    <property type="component" value="Unassembled WGS sequence"/>
</dbReference>
<sequence length="234" mass="25396">MWTANATSTNRMEVSRSMSGDGRDLEAPPPLFHSYDVRNRRNVELAGLGIRTSADIFEEFQREYEAASVQRAPRTSRGDSAPTEVTGRADADVGVDTSAGVLGRWGVGGEEAGAEGNAGSRGTRGSLSEHFHRLDMCNQQNLARAGLRFRTSADIFQAAQRGYDEAWVERSARRAETRRVTGGSSGEVVINVVRSAAEEVPAVEPSRDVLQGKRPGEGAESLAENFRRLDEANQ</sequence>
<dbReference type="AlphaFoldDB" id="A0A2V1CWK3"/>
<dbReference type="EMBL" id="KZ806704">
    <property type="protein sequence ID" value="PVH90110.1"/>
    <property type="molecule type" value="Genomic_DNA"/>
</dbReference>
<dbReference type="OrthoDB" id="5106470at2759"/>
<feature type="non-terminal residue" evidence="2">
    <location>
        <position position="234"/>
    </location>
</feature>
<feature type="region of interest" description="Disordered" evidence="1">
    <location>
        <begin position="203"/>
        <end position="234"/>
    </location>
</feature>
<evidence type="ECO:0000313" key="2">
    <source>
        <dbReference type="EMBL" id="PVH90110.1"/>
    </source>
</evidence>
<protein>
    <submittedName>
        <fullName evidence="2">Uncharacterized protein</fullName>
    </submittedName>
</protein>
<feature type="compositionally biased region" description="Basic and acidic residues" evidence="1">
    <location>
        <begin position="205"/>
        <end position="217"/>
    </location>
</feature>
<gene>
    <name evidence="2" type="ORF">DM02DRAFT_86257</name>
</gene>
<feature type="region of interest" description="Disordered" evidence="1">
    <location>
        <begin position="1"/>
        <end position="29"/>
    </location>
</feature>
<evidence type="ECO:0000256" key="1">
    <source>
        <dbReference type="SAM" id="MobiDB-lite"/>
    </source>
</evidence>
<accession>A0A2V1CWK3</accession>
<name>A0A2V1CWK3_9PLEO</name>
<feature type="region of interest" description="Disordered" evidence="1">
    <location>
        <begin position="104"/>
        <end position="126"/>
    </location>
</feature>